<accession>A0ABU1Z3T4</accession>
<name>A0ABU1Z3T4_9BURK</name>
<organism evidence="1 2">
    <name type="scientific">Pelomonas aquatica</name>
    <dbReference type="NCBI Taxonomy" id="431058"/>
    <lineage>
        <taxon>Bacteria</taxon>
        <taxon>Pseudomonadati</taxon>
        <taxon>Pseudomonadota</taxon>
        <taxon>Betaproteobacteria</taxon>
        <taxon>Burkholderiales</taxon>
        <taxon>Sphaerotilaceae</taxon>
        <taxon>Roseateles</taxon>
    </lineage>
</organism>
<protein>
    <submittedName>
        <fullName evidence="1">Uncharacterized protein (DUF1501 family)</fullName>
    </submittedName>
</protein>
<gene>
    <name evidence="1" type="ORF">J2X16_000599</name>
</gene>
<dbReference type="EMBL" id="JAVDXQ010000001">
    <property type="protein sequence ID" value="MDR7295278.1"/>
    <property type="molecule type" value="Genomic_DNA"/>
</dbReference>
<dbReference type="InterPro" id="IPR006311">
    <property type="entry name" value="TAT_signal"/>
</dbReference>
<dbReference type="PROSITE" id="PS51318">
    <property type="entry name" value="TAT"/>
    <property type="match status" value="1"/>
</dbReference>
<dbReference type="InterPro" id="IPR010869">
    <property type="entry name" value="DUF1501"/>
</dbReference>
<sequence>MNKLPALQRREFLRRASALSMVGTAAPWALSLAGIGEAAAATAPGDYKALVCVFLYGGNDYGNTLVPYDAASHAAYAGIRQALATPRDALAATALPVGEGGRQMALAPQLGKLKGLWDAGQLAVQLNVGTLVQPTTLAQYKARSVPLPPKLFSHNDQQSVWQASSPEGATSGWGGRLGDLFMGGNGTSTFTCINVSGNAVYMAGKQAVQYQVSTSGAVAVNGITKPLYGSQACATALRSLITADRTHWMEAELNRVVKRSVDAQTTLSTALAGVPAFATPFDTAALSSQLSMVAKLIAARQSLGATRQVYFVSIGGFDLHDQLVTQHPLLLAQVNDALASFHAATVELGVANRVTTFTASDFGRTLTSNGDGSDHGWGSHHFVMGGAVKGGRFYGTLPSVSVNGPDDVGQGRLLPTTSVDQLAATLATWMGVSATDLPLVLPQIANYTQRDLGYF</sequence>
<evidence type="ECO:0000313" key="2">
    <source>
        <dbReference type="Proteomes" id="UP001180536"/>
    </source>
</evidence>
<dbReference type="Pfam" id="PF07394">
    <property type="entry name" value="DUF1501"/>
    <property type="match status" value="1"/>
</dbReference>
<dbReference type="PANTHER" id="PTHR43737">
    <property type="entry name" value="BLL7424 PROTEIN"/>
    <property type="match status" value="1"/>
</dbReference>
<proteinExistence type="predicted"/>
<reference evidence="1 2" key="1">
    <citation type="submission" date="2023-07" db="EMBL/GenBank/DDBJ databases">
        <title>Sorghum-associated microbial communities from plants grown in Nebraska, USA.</title>
        <authorList>
            <person name="Schachtman D."/>
        </authorList>
    </citation>
    <scope>NUCLEOTIDE SEQUENCE [LARGE SCALE GENOMIC DNA]</scope>
    <source>
        <strain evidence="1 2">BE310</strain>
    </source>
</reference>
<comment type="caution">
    <text evidence="1">The sequence shown here is derived from an EMBL/GenBank/DDBJ whole genome shotgun (WGS) entry which is preliminary data.</text>
</comment>
<dbReference type="Proteomes" id="UP001180536">
    <property type="component" value="Unassembled WGS sequence"/>
</dbReference>
<evidence type="ECO:0000313" key="1">
    <source>
        <dbReference type="EMBL" id="MDR7295278.1"/>
    </source>
</evidence>
<dbReference type="PANTHER" id="PTHR43737:SF1">
    <property type="entry name" value="DUF1501 DOMAIN-CONTAINING PROTEIN"/>
    <property type="match status" value="1"/>
</dbReference>
<keyword evidence="2" id="KW-1185">Reference proteome</keyword>